<dbReference type="Proteomes" id="UP000079169">
    <property type="component" value="Unplaced"/>
</dbReference>
<feature type="region of interest" description="Disordered" evidence="1">
    <location>
        <begin position="136"/>
        <end position="205"/>
    </location>
</feature>
<evidence type="ECO:0000256" key="2">
    <source>
        <dbReference type="SAM" id="SignalP"/>
    </source>
</evidence>
<evidence type="ECO:0000256" key="1">
    <source>
        <dbReference type="SAM" id="MobiDB-lite"/>
    </source>
</evidence>
<gene>
    <name evidence="4" type="primary">LOC113467984</name>
</gene>
<reference evidence="4" key="1">
    <citation type="submission" date="2025-08" db="UniProtKB">
        <authorList>
            <consortium name="RefSeq"/>
        </authorList>
    </citation>
    <scope>IDENTIFICATION</scope>
</reference>
<keyword evidence="3" id="KW-1185">Reference proteome</keyword>
<feature type="signal peptide" evidence="2">
    <location>
        <begin position="1"/>
        <end position="15"/>
    </location>
</feature>
<feature type="compositionally biased region" description="Low complexity" evidence="1">
    <location>
        <begin position="181"/>
        <end position="205"/>
    </location>
</feature>
<organism evidence="3 4">
    <name type="scientific">Diaphorina citri</name>
    <name type="common">Asian citrus psyllid</name>
    <dbReference type="NCBI Taxonomy" id="121845"/>
    <lineage>
        <taxon>Eukaryota</taxon>
        <taxon>Metazoa</taxon>
        <taxon>Ecdysozoa</taxon>
        <taxon>Arthropoda</taxon>
        <taxon>Hexapoda</taxon>
        <taxon>Insecta</taxon>
        <taxon>Pterygota</taxon>
        <taxon>Neoptera</taxon>
        <taxon>Paraneoptera</taxon>
        <taxon>Hemiptera</taxon>
        <taxon>Sternorrhyncha</taxon>
        <taxon>Psylloidea</taxon>
        <taxon>Psyllidae</taxon>
        <taxon>Diaphorininae</taxon>
        <taxon>Diaphorina</taxon>
    </lineage>
</organism>
<dbReference type="STRING" id="121845.A0A3Q0J086"/>
<keyword evidence="2" id="KW-0732">Signal</keyword>
<evidence type="ECO:0000313" key="3">
    <source>
        <dbReference type="Proteomes" id="UP000079169"/>
    </source>
</evidence>
<name>A0A3Q0J086_DIACI</name>
<feature type="compositionally biased region" description="Polar residues" evidence="1">
    <location>
        <begin position="163"/>
        <end position="174"/>
    </location>
</feature>
<proteinExistence type="predicted"/>
<evidence type="ECO:0000313" key="4">
    <source>
        <dbReference type="RefSeq" id="XP_026680368.1"/>
    </source>
</evidence>
<sequence length="270" mass="29466">MITVLIILLIDTVDYSDLMNMEMLMEKVSDPTLLNKTETDANVVAPQKSVVKEEELLLINGCPITLEGEDGEAIKNALLHGNIPNCDLLNQILIRAGILKAPVRLETNLSVKSSVVTREEVSVSKHGAIIDERSRETKEDNFYTSSSSEIWEPMKPKSRLQKESASQTHLTTNPPLRLLPQTTYSSSQATSGQSHSTIPSCMQPSSSSCSSFDSSSAYSSEDQTDYVPKLRNLTLSSSNKNVPLCKSSTFVKSSPISQNVSKSSLVSVPV</sequence>
<dbReference type="GeneID" id="113467984"/>
<accession>A0A3Q0J086</accession>
<feature type="chain" id="PRO_5018310350" evidence="2">
    <location>
        <begin position="16"/>
        <end position="270"/>
    </location>
</feature>
<dbReference type="RefSeq" id="XP_026680368.1">
    <property type="nucleotide sequence ID" value="XM_026824567.1"/>
</dbReference>
<protein>
    <submittedName>
        <fullName evidence="4">Uncharacterized protein LOC113467984</fullName>
    </submittedName>
</protein>
<dbReference type="AlphaFoldDB" id="A0A3Q0J086"/>
<dbReference type="KEGG" id="dci:113467984"/>
<dbReference type="PaxDb" id="121845-A0A3Q0J086"/>